<accession>A0A0F9MM77</accession>
<evidence type="ECO:0000313" key="1">
    <source>
        <dbReference type="EMBL" id="KKN08350.1"/>
    </source>
</evidence>
<gene>
    <name evidence="1" type="ORF">LCGC14_1057560</name>
</gene>
<protein>
    <submittedName>
        <fullName evidence="1">Uncharacterized protein</fullName>
    </submittedName>
</protein>
<organism evidence="1">
    <name type="scientific">marine sediment metagenome</name>
    <dbReference type="NCBI Taxonomy" id="412755"/>
    <lineage>
        <taxon>unclassified sequences</taxon>
        <taxon>metagenomes</taxon>
        <taxon>ecological metagenomes</taxon>
    </lineage>
</organism>
<sequence length="94" mass="11175">MPYFDDKSEEELSKCREELQRPLRATIQYMRFSIKEGSEYKVKVKILLVDKTNYYDYYLLAGRILQSADLMGISIVWGGINNADHFKLFERERV</sequence>
<dbReference type="AlphaFoldDB" id="A0A0F9MM77"/>
<reference evidence="1" key="1">
    <citation type="journal article" date="2015" name="Nature">
        <title>Complex archaea that bridge the gap between prokaryotes and eukaryotes.</title>
        <authorList>
            <person name="Spang A."/>
            <person name="Saw J.H."/>
            <person name="Jorgensen S.L."/>
            <person name="Zaremba-Niedzwiedzka K."/>
            <person name="Martijn J."/>
            <person name="Lind A.E."/>
            <person name="van Eijk R."/>
            <person name="Schleper C."/>
            <person name="Guy L."/>
            <person name="Ettema T.J."/>
        </authorList>
    </citation>
    <scope>NUCLEOTIDE SEQUENCE</scope>
</reference>
<name>A0A0F9MM77_9ZZZZ</name>
<comment type="caution">
    <text evidence="1">The sequence shown here is derived from an EMBL/GenBank/DDBJ whole genome shotgun (WGS) entry which is preliminary data.</text>
</comment>
<proteinExistence type="predicted"/>
<dbReference type="EMBL" id="LAZR01004467">
    <property type="protein sequence ID" value="KKN08350.1"/>
    <property type="molecule type" value="Genomic_DNA"/>
</dbReference>